<protein>
    <recommendedName>
        <fullName evidence="4">Lipoprotein</fullName>
    </recommendedName>
</protein>
<organism evidence="2 3">
    <name type="scientific">Streptomyces sparsogenes DSM 40356</name>
    <dbReference type="NCBI Taxonomy" id="1331668"/>
    <lineage>
        <taxon>Bacteria</taxon>
        <taxon>Bacillati</taxon>
        <taxon>Actinomycetota</taxon>
        <taxon>Actinomycetes</taxon>
        <taxon>Kitasatosporales</taxon>
        <taxon>Streptomycetaceae</taxon>
        <taxon>Streptomyces</taxon>
    </lineage>
</organism>
<name>A0A1R1SP61_9ACTN</name>
<keyword evidence="3" id="KW-1185">Reference proteome</keyword>
<dbReference type="AlphaFoldDB" id="A0A1R1SP61"/>
<dbReference type="STRING" id="67365.GCA_001704635_07540"/>
<accession>A0A1R1SP61</accession>
<dbReference type="PROSITE" id="PS51257">
    <property type="entry name" value="PROKAR_LIPOPROTEIN"/>
    <property type="match status" value="1"/>
</dbReference>
<dbReference type="RefSeq" id="WP_065964260.1">
    <property type="nucleotide sequence ID" value="NZ_ASQP01000106.1"/>
</dbReference>
<reference evidence="2 3" key="1">
    <citation type="submission" date="2013-05" db="EMBL/GenBank/DDBJ databases">
        <title>Genome sequence of Streptomyces sparsogenes DSM 40356.</title>
        <authorList>
            <person name="Coyne S."/>
            <person name="Seebeck F.P."/>
        </authorList>
    </citation>
    <scope>NUCLEOTIDE SEQUENCE [LARGE SCALE GENOMIC DNA]</scope>
    <source>
        <strain evidence="2 3">DSM 40356</strain>
    </source>
</reference>
<feature type="region of interest" description="Disordered" evidence="1">
    <location>
        <begin position="44"/>
        <end position="93"/>
    </location>
</feature>
<evidence type="ECO:0008006" key="4">
    <source>
        <dbReference type="Google" id="ProtNLM"/>
    </source>
</evidence>
<dbReference type="EMBL" id="ASQP01000106">
    <property type="protein sequence ID" value="OMI40105.1"/>
    <property type="molecule type" value="Genomic_DNA"/>
</dbReference>
<proteinExistence type="predicted"/>
<evidence type="ECO:0000256" key="1">
    <source>
        <dbReference type="SAM" id="MobiDB-lite"/>
    </source>
</evidence>
<comment type="caution">
    <text evidence="2">The sequence shown here is derived from an EMBL/GenBank/DDBJ whole genome shotgun (WGS) entry which is preliminary data.</text>
</comment>
<evidence type="ECO:0000313" key="3">
    <source>
        <dbReference type="Proteomes" id="UP000186168"/>
    </source>
</evidence>
<sequence length="187" mass="18935">MHRHSVRLVAVAAVGLLALTGCGKKGRHSDGGGFVSGGLGGGVPSGASGVPTDLPSGMPSGLPTDLPSGAPSGAPSYGTPSSSPTTLGPYDPEGLDEVDGSNCYFDPSAGQLSYGVTVTNDDTARNYSYSIAVSWNDPSGGLIGYRHKYVTVLANSTKKITMTDTTSYTKRTSITCQISAADKTPAS</sequence>
<evidence type="ECO:0000313" key="2">
    <source>
        <dbReference type="EMBL" id="OMI40105.1"/>
    </source>
</evidence>
<dbReference type="Proteomes" id="UP000186168">
    <property type="component" value="Unassembled WGS sequence"/>
</dbReference>
<dbReference type="GeneID" id="96744960"/>
<feature type="compositionally biased region" description="Low complexity" evidence="1">
    <location>
        <begin position="66"/>
        <end position="90"/>
    </location>
</feature>
<gene>
    <name evidence="2" type="ORF">SPAR_07632</name>
</gene>